<dbReference type="EMBL" id="CP011125">
    <property type="protein sequence ID" value="AKF10492.1"/>
    <property type="molecule type" value="Genomic_DNA"/>
</dbReference>
<organism evidence="4 5">
    <name type="scientific">Sandaracinus amylolyticus</name>
    <dbReference type="NCBI Taxonomy" id="927083"/>
    <lineage>
        <taxon>Bacteria</taxon>
        <taxon>Pseudomonadati</taxon>
        <taxon>Myxococcota</taxon>
        <taxon>Polyangia</taxon>
        <taxon>Polyangiales</taxon>
        <taxon>Sandaracinaceae</taxon>
        <taxon>Sandaracinus</taxon>
    </lineage>
</organism>
<feature type="compositionally biased region" description="Basic residues" evidence="2">
    <location>
        <begin position="619"/>
        <end position="642"/>
    </location>
</feature>
<dbReference type="Pfam" id="PF25023">
    <property type="entry name" value="TEN_YD-shell"/>
    <property type="match status" value="1"/>
</dbReference>
<dbReference type="KEGG" id="samy:DB32_007641"/>
<dbReference type="InterPro" id="IPR050708">
    <property type="entry name" value="T6SS_VgrG/RHS"/>
</dbReference>
<name>A0A0F6W917_9BACT</name>
<evidence type="ECO:0000256" key="2">
    <source>
        <dbReference type="SAM" id="MobiDB-lite"/>
    </source>
</evidence>
<feature type="compositionally biased region" description="Basic residues" evidence="2">
    <location>
        <begin position="690"/>
        <end position="699"/>
    </location>
</feature>
<evidence type="ECO:0000256" key="1">
    <source>
        <dbReference type="ARBA" id="ARBA00022737"/>
    </source>
</evidence>
<dbReference type="AlphaFoldDB" id="A0A0F6W917"/>
<keyword evidence="1" id="KW-0677">Repeat</keyword>
<dbReference type="Proteomes" id="UP000034883">
    <property type="component" value="Chromosome"/>
</dbReference>
<dbReference type="InterPro" id="IPR056823">
    <property type="entry name" value="TEN-like_YD-shell"/>
</dbReference>
<dbReference type="Gene3D" id="2.180.10.10">
    <property type="entry name" value="RHS repeat-associated core"/>
    <property type="match status" value="1"/>
</dbReference>
<feature type="region of interest" description="Disordered" evidence="2">
    <location>
        <begin position="586"/>
        <end position="605"/>
    </location>
</feature>
<gene>
    <name evidence="4" type="ORF">DB32_007641</name>
</gene>
<feature type="region of interest" description="Disordered" evidence="2">
    <location>
        <begin position="203"/>
        <end position="242"/>
    </location>
</feature>
<reference evidence="4 5" key="1">
    <citation type="submission" date="2015-03" db="EMBL/GenBank/DDBJ databases">
        <title>Genome assembly of Sandaracinus amylolyticus DSM 53668.</title>
        <authorList>
            <person name="Sharma G."/>
            <person name="Subramanian S."/>
        </authorList>
    </citation>
    <scope>NUCLEOTIDE SEQUENCE [LARGE SCALE GENOMIC DNA]</scope>
    <source>
        <strain evidence="4 5">DSM 53668</strain>
    </source>
</reference>
<proteinExistence type="predicted"/>
<evidence type="ECO:0000313" key="4">
    <source>
        <dbReference type="EMBL" id="AKF10492.1"/>
    </source>
</evidence>
<evidence type="ECO:0000313" key="5">
    <source>
        <dbReference type="Proteomes" id="UP000034883"/>
    </source>
</evidence>
<dbReference type="STRING" id="927083.DB32_007641"/>
<feature type="domain" description="Teneurin-like YD-shell" evidence="3">
    <location>
        <begin position="141"/>
        <end position="428"/>
    </location>
</feature>
<dbReference type="NCBIfam" id="TIGR03696">
    <property type="entry name" value="Rhs_assc_core"/>
    <property type="match status" value="1"/>
</dbReference>
<dbReference type="PANTHER" id="PTHR32305:SF15">
    <property type="entry name" value="PROTEIN RHSA-RELATED"/>
    <property type="match status" value="1"/>
</dbReference>
<dbReference type="InterPro" id="IPR022385">
    <property type="entry name" value="Rhs_assc_core"/>
</dbReference>
<keyword evidence="5" id="KW-1185">Reference proteome</keyword>
<sequence>MFAGGGALAHEIRYGYEPVPTMGANRGFLSSETHDQPGLPEMVVTSSYDSFGRPLQLGYPGEAGAFAVTHEYDSFGHLNRLRDSTGTLLWESLESYQGYRRAGETFGNGVESSVSFEPLTGRIQRMSTTSAAGVARDVTYAYDLDGRRASEIDGLTPANSRAFVHDVLGRLTDVTNLDGTVTHESTRYDALGNITFRTGIGTYDSNDPSGSPHAVSQAGGNSYSYDARGRQQERSGPQVSGGFQRIDEYTAFDLPTTIVVGAGEAAETVEMRYDASDRIAARLSTGTDIRYIGRLYSREETSAGVEHRFRVYADGHQVVEVTRHTGGVGGTTESRQFLHADALGSIVLVTDDNGHEVDERSYASFGDAGSVTGPEAGYTGHRHDDELGLIDMIGRVYDPVIGRFLTPDPITAMPTWTQSLNRYAYVYNSPFVDRSDWLQRGERHEHGWWACHASAAPRCRVARIRRTGEPDIRRPSVAGPIGRHVAAAESLRRRDQLERRADRDRRCRGRTIAFHRLGNASRPDCPSRRGYRGRSHGVCRPAPDRPRECTCFRDWRAHRLDWWPGIRRCRDRERARRHRGIGGRWHRRGCSERGSQSRTRGCWGRRGCGARDRWSGRCGRARARRRDRARSHRPHERRRRRFREPARVLRARRRSPVRTGESGRAATDSWSEREECSPHRGHRPGAESRRARRTPTSRV</sequence>
<evidence type="ECO:0000259" key="3">
    <source>
        <dbReference type="Pfam" id="PF25023"/>
    </source>
</evidence>
<feature type="region of interest" description="Disordered" evidence="2">
    <location>
        <begin position="619"/>
        <end position="699"/>
    </location>
</feature>
<protein>
    <recommendedName>
        <fullName evidence="3">Teneurin-like YD-shell domain-containing protein</fullName>
    </recommendedName>
</protein>
<feature type="compositionally biased region" description="Basic and acidic residues" evidence="2">
    <location>
        <begin position="670"/>
        <end position="689"/>
    </location>
</feature>
<accession>A0A0F6W917</accession>
<dbReference type="PANTHER" id="PTHR32305">
    <property type="match status" value="1"/>
</dbReference>